<evidence type="ECO:0000256" key="4">
    <source>
        <dbReference type="ARBA" id="ARBA00023163"/>
    </source>
</evidence>
<dbReference type="GO" id="GO:0006351">
    <property type="term" value="P:DNA-templated transcription"/>
    <property type="evidence" value="ECO:0007669"/>
    <property type="project" value="TreeGrafter"/>
</dbReference>
<reference evidence="6 7" key="1">
    <citation type="submission" date="2017-11" db="EMBL/GenBank/DDBJ databases">
        <title>Reclassification of Bisgaard taxon 7 as Conservatibacter flavescens gen. nov., sp. nov.</title>
        <authorList>
            <person name="Christensen H."/>
        </authorList>
    </citation>
    <scope>NUCLEOTIDE SEQUENCE [LARGE SCALE GENOMIC DNA]</scope>
    <source>
        <strain evidence="6 7">7_4</strain>
    </source>
</reference>
<dbReference type="FunFam" id="1.10.10.10:FF:000001">
    <property type="entry name" value="LysR family transcriptional regulator"/>
    <property type="match status" value="1"/>
</dbReference>
<dbReference type="Proteomes" id="UP000229329">
    <property type="component" value="Unassembled WGS sequence"/>
</dbReference>
<dbReference type="CDD" id="cd08474">
    <property type="entry name" value="PBP2_CrgA_like_5"/>
    <property type="match status" value="1"/>
</dbReference>
<evidence type="ECO:0000313" key="7">
    <source>
        <dbReference type="Proteomes" id="UP000229329"/>
    </source>
</evidence>
<dbReference type="AlphaFoldDB" id="A0A2M8S0W5"/>
<keyword evidence="4" id="KW-0804">Transcription</keyword>
<keyword evidence="7" id="KW-1185">Reference proteome</keyword>
<dbReference type="EMBL" id="PHHA01000021">
    <property type="protein sequence ID" value="PJG84790.1"/>
    <property type="molecule type" value="Genomic_DNA"/>
</dbReference>
<name>A0A2M8S0W5_9PAST</name>
<dbReference type="InterPro" id="IPR036388">
    <property type="entry name" value="WH-like_DNA-bd_sf"/>
</dbReference>
<sequence length="295" mass="33251">MKENLNDLRTFLVVARTGSFTKAGAQLGVSQSAVSYAIRGIEERLKIKLFHRTTRSISTTEAGEQLYQRLLPLFEGIDREIDELGTFLGELRGTLRINATELTFSVLWEKFDRFLNAYPSVNLELSGDTRFIDIVAEQFDASIRLGSDVEKDMIAVRISDDLAMCTVASPAYLAQYGEPKTPEELANHQCLQLRLPINGGILDWAFTDPTSQETVKIQPQGRFIANTNSILINACLSGVGVMWMPYHLVEDHIASGELVPILREWNKHYEGFHLYYPNRRENSPLLKALVESLRG</sequence>
<dbReference type="InterPro" id="IPR036390">
    <property type="entry name" value="WH_DNA-bd_sf"/>
</dbReference>
<gene>
    <name evidence="6" type="ORF">CVP05_09640</name>
</gene>
<evidence type="ECO:0000256" key="3">
    <source>
        <dbReference type="ARBA" id="ARBA00023125"/>
    </source>
</evidence>
<dbReference type="OrthoDB" id="9813056at2"/>
<dbReference type="PRINTS" id="PR00039">
    <property type="entry name" value="HTHLYSR"/>
</dbReference>
<dbReference type="Pfam" id="PF03466">
    <property type="entry name" value="LysR_substrate"/>
    <property type="match status" value="1"/>
</dbReference>
<dbReference type="InterPro" id="IPR000847">
    <property type="entry name" value="LysR_HTH_N"/>
</dbReference>
<dbReference type="GO" id="GO:0043565">
    <property type="term" value="F:sequence-specific DNA binding"/>
    <property type="evidence" value="ECO:0007669"/>
    <property type="project" value="TreeGrafter"/>
</dbReference>
<dbReference type="InterPro" id="IPR058163">
    <property type="entry name" value="LysR-type_TF_proteobact-type"/>
</dbReference>
<keyword evidence="3" id="KW-0238">DNA-binding</keyword>
<dbReference type="PANTHER" id="PTHR30537">
    <property type="entry name" value="HTH-TYPE TRANSCRIPTIONAL REGULATOR"/>
    <property type="match status" value="1"/>
</dbReference>
<comment type="caution">
    <text evidence="6">The sequence shown here is derived from an EMBL/GenBank/DDBJ whole genome shotgun (WGS) entry which is preliminary data.</text>
</comment>
<dbReference type="Gene3D" id="1.10.10.10">
    <property type="entry name" value="Winged helix-like DNA-binding domain superfamily/Winged helix DNA-binding domain"/>
    <property type="match status" value="1"/>
</dbReference>
<dbReference type="PROSITE" id="PS50931">
    <property type="entry name" value="HTH_LYSR"/>
    <property type="match status" value="1"/>
</dbReference>
<proteinExistence type="inferred from homology"/>
<feature type="domain" description="HTH lysR-type" evidence="5">
    <location>
        <begin position="1"/>
        <end position="60"/>
    </location>
</feature>
<dbReference type="InterPro" id="IPR005119">
    <property type="entry name" value="LysR_subst-bd"/>
</dbReference>
<dbReference type="RefSeq" id="WP_100289361.1">
    <property type="nucleotide sequence ID" value="NZ_PHHA01000021.1"/>
</dbReference>
<protein>
    <submittedName>
        <fullName evidence="6">LysR family transcriptional regulator</fullName>
    </submittedName>
</protein>
<dbReference type="GO" id="GO:0003700">
    <property type="term" value="F:DNA-binding transcription factor activity"/>
    <property type="evidence" value="ECO:0007669"/>
    <property type="project" value="InterPro"/>
</dbReference>
<comment type="similarity">
    <text evidence="1">Belongs to the LysR transcriptional regulatory family.</text>
</comment>
<evidence type="ECO:0000256" key="1">
    <source>
        <dbReference type="ARBA" id="ARBA00009437"/>
    </source>
</evidence>
<dbReference type="SUPFAM" id="SSF46785">
    <property type="entry name" value="Winged helix' DNA-binding domain"/>
    <property type="match status" value="1"/>
</dbReference>
<keyword evidence="2" id="KW-0805">Transcription regulation</keyword>
<organism evidence="6 7">
    <name type="scientific">Conservatibacter flavescens</name>
    <dbReference type="NCBI Taxonomy" id="28161"/>
    <lineage>
        <taxon>Bacteria</taxon>
        <taxon>Pseudomonadati</taxon>
        <taxon>Pseudomonadota</taxon>
        <taxon>Gammaproteobacteria</taxon>
        <taxon>Pasteurellales</taxon>
        <taxon>Pasteurellaceae</taxon>
        <taxon>Conservatibacter</taxon>
    </lineage>
</organism>
<accession>A0A2M8S0W5</accession>
<evidence type="ECO:0000259" key="5">
    <source>
        <dbReference type="PROSITE" id="PS50931"/>
    </source>
</evidence>
<dbReference type="SUPFAM" id="SSF53850">
    <property type="entry name" value="Periplasmic binding protein-like II"/>
    <property type="match status" value="1"/>
</dbReference>
<dbReference type="Pfam" id="PF00126">
    <property type="entry name" value="HTH_1"/>
    <property type="match status" value="1"/>
</dbReference>
<evidence type="ECO:0000256" key="2">
    <source>
        <dbReference type="ARBA" id="ARBA00023015"/>
    </source>
</evidence>
<dbReference type="Gene3D" id="3.40.190.290">
    <property type="match status" value="1"/>
</dbReference>
<dbReference type="PANTHER" id="PTHR30537:SF1">
    <property type="entry name" value="HTH-TYPE TRANSCRIPTIONAL REGULATOR PGRR"/>
    <property type="match status" value="1"/>
</dbReference>
<evidence type="ECO:0000313" key="6">
    <source>
        <dbReference type="EMBL" id="PJG84790.1"/>
    </source>
</evidence>